<dbReference type="GO" id="GO:0005576">
    <property type="term" value="C:extracellular region"/>
    <property type="evidence" value="ECO:0007669"/>
    <property type="project" value="UniProtKB-SubCell"/>
</dbReference>
<dbReference type="Pfam" id="PF13946">
    <property type="entry name" value="DUF4214"/>
    <property type="match status" value="3"/>
</dbReference>
<dbReference type="InterPro" id="IPR013783">
    <property type="entry name" value="Ig-like_fold"/>
</dbReference>
<organism evidence="6 7">
    <name type="scientific">Gemmata massiliana</name>
    <dbReference type="NCBI Taxonomy" id="1210884"/>
    <lineage>
        <taxon>Bacteria</taxon>
        <taxon>Pseudomonadati</taxon>
        <taxon>Planctomycetota</taxon>
        <taxon>Planctomycetia</taxon>
        <taxon>Gemmatales</taxon>
        <taxon>Gemmataceae</taxon>
        <taxon>Gemmata</taxon>
    </lineage>
</organism>
<evidence type="ECO:0000313" key="6">
    <source>
        <dbReference type="EMBL" id="VTR95831.1"/>
    </source>
</evidence>
<accession>A0A6P2D3E9</accession>
<feature type="domain" description="DUF4214" evidence="4">
    <location>
        <begin position="703"/>
        <end position="754"/>
    </location>
</feature>
<dbReference type="AlphaFoldDB" id="A0A6P2D3E9"/>
<feature type="domain" description="DUF4214" evidence="4">
    <location>
        <begin position="602"/>
        <end position="651"/>
    </location>
</feature>
<name>A0A6P2D3E9_9BACT</name>
<gene>
    <name evidence="6" type="ORF">SOIL9_18830</name>
</gene>
<evidence type="ECO:0000256" key="2">
    <source>
        <dbReference type="ARBA" id="ARBA00022525"/>
    </source>
</evidence>
<dbReference type="RefSeq" id="WP_162670195.1">
    <property type="nucleotide sequence ID" value="NZ_LR593886.1"/>
</dbReference>
<dbReference type="EMBL" id="LR593886">
    <property type="protein sequence ID" value="VTR95831.1"/>
    <property type="molecule type" value="Genomic_DNA"/>
</dbReference>
<evidence type="ECO:0008006" key="8">
    <source>
        <dbReference type="Google" id="ProtNLM"/>
    </source>
</evidence>
<dbReference type="InterPro" id="IPR038255">
    <property type="entry name" value="PBS_linker_sf"/>
</dbReference>
<keyword evidence="2" id="KW-0964">Secreted</keyword>
<feature type="domain" description="DUF4214" evidence="4">
    <location>
        <begin position="655"/>
        <end position="699"/>
    </location>
</feature>
<dbReference type="PROSITE" id="PS00018">
    <property type="entry name" value="EF_HAND_1"/>
    <property type="match status" value="1"/>
</dbReference>
<sequence length="811" mass="82349">MPFRTWVRKFSFLTPARDLKPSRYGRVRPSVEVLESRDTPAIFSAAGSDLLLSGFLSGEQMSFAKSGANQISVTLSGDTWAGVNGSPAGVSGNGNATLVINSSTFTGAIRFSDSAGSQTLNIAGNATAFGNAISVEWLTGIDSVVFGTAAFTSTAGLSIVATGAGSTVTLNQDVTTAGDQFYNSAVALGANVTVTSTSNGNITFDQALNGAFDLTVNTGGGTTFSGVVGGTAPLTNLTTDAGGLTTIGANVTTAGDQTYGDSVALVANVALTSTGAGDITLVGVDNAFTLAVNTSGATNFNGAVGGSVALAGLTTDAGGTTLFNASVNTGAGTQTYNDNVTLGQALIALTGDVTFNAGLILGATAPAATSTLQITGDLTFAGTTTVTSTFTAGPFGHITVTGGTTTFGGATLVLNYNGFVPTPGTIVTVVSGSSASGQFGNVPAPGPVNVNGTNYLVAYSGGNFVLTVPIPVPPVVPPTTAAITGTVFLDLNHNGRRDSGESGVAGRTVYLDTNANGVLDAGEVTTTTDAAGAYAFRDLPAGIYNVRPDLSVPTFVTTGVFGFSFNLNGTDQTGLDFPGVYIQPASAVQVTTTLYGSTNPDANTAYVRGLYYALLGRDADAAGLAHWTARLASGTSRAQVAQTIYTSAEHRGLQVDAYYRSFLGRSSDSVGRQGWVSAFLSGADEAAVVKGFLTSSEYQSAHADTDSFVRELYLDVLGRSASDAELAPWRAKIAAGASRAQIADQFLHSEEAVRLAVSGFYSAYLHRAADAGSDSWVIPLRNSTTTLGQVAVGILSDPSSEFFNNGRATVA</sequence>
<evidence type="ECO:0000256" key="1">
    <source>
        <dbReference type="ARBA" id="ARBA00004613"/>
    </source>
</evidence>
<proteinExistence type="predicted"/>
<protein>
    <recommendedName>
        <fullName evidence="8">DUF4214 domain-containing protein</fullName>
    </recommendedName>
</protein>
<dbReference type="SUPFAM" id="SSF117074">
    <property type="entry name" value="Hypothetical protein PA1324"/>
    <property type="match status" value="1"/>
</dbReference>
<dbReference type="Gene3D" id="2.60.40.10">
    <property type="entry name" value="Immunoglobulins"/>
    <property type="match status" value="1"/>
</dbReference>
<reference evidence="6 7" key="1">
    <citation type="submission" date="2019-05" db="EMBL/GenBank/DDBJ databases">
        <authorList>
            <consortium name="Science for Life Laboratories"/>
        </authorList>
    </citation>
    <scope>NUCLEOTIDE SEQUENCE [LARGE SCALE GENOMIC DNA]</scope>
    <source>
        <strain evidence="6">Soil9</strain>
    </source>
</reference>
<feature type="domain" description="SD-repeat containing protein B" evidence="5">
    <location>
        <begin position="483"/>
        <end position="556"/>
    </location>
</feature>
<dbReference type="Proteomes" id="UP000464178">
    <property type="component" value="Chromosome"/>
</dbReference>
<evidence type="ECO:0000256" key="3">
    <source>
        <dbReference type="ARBA" id="ARBA00022729"/>
    </source>
</evidence>
<comment type="subcellular location">
    <subcellularLocation>
        <location evidence="1">Secreted</location>
    </subcellularLocation>
</comment>
<evidence type="ECO:0000259" key="4">
    <source>
        <dbReference type="Pfam" id="PF13946"/>
    </source>
</evidence>
<dbReference type="InterPro" id="IPR025282">
    <property type="entry name" value="DUF4214"/>
</dbReference>
<keyword evidence="3" id="KW-0732">Signal</keyword>
<dbReference type="InterPro" id="IPR033764">
    <property type="entry name" value="Sdr_B"/>
</dbReference>
<dbReference type="InterPro" id="IPR018247">
    <property type="entry name" value="EF_Hand_1_Ca_BS"/>
</dbReference>
<keyword evidence="7" id="KW-1185">Reference proteome</keyword>
<dbReference type="Pfam" id="PF17210">
    <property type="entry name" value="SdrD_B"/>
    <property type="match status" value="1"/>
</dbReference>
<dbReference type="KEGG" id="gms:SOIL9_18830"/>
<evidence type="ECO:0000259" key="5">
    <source>
        <dbReference type="Pfam" id="PF17210"/>
    </source>
</evidence>
<dbReference type="Gene3D" id="1.10.3130.20">
    <property type="entry name" value="Phycobilisome linker domain"/>
    <property type="match status" value="1"/>
</dbReference>
<evidence type="ECO:0000313" key="7">
    <source>
        <dbReference type="Proteomes" id="UP000464178"/>
    </source>
</evidence>